<organism evidence="2 3">
    <name type="scientific">Colletotrichum karsti</name>
    <dbReference type="NCBI Taxonomy" id="1095194"/>
    <lineage>
        <taxon>Eukaryota</taxon>
        <taxon>Fungi</taxon>
        <taxon>Dikarya</taxon>
        <taxon>Ascomycota</taxon>
        <taxon>Pezizomycotina</taxon>
        <taxon>Sordariomycetes</taxon>
        <taxon>Hypocreomycetidae</taxon>
        <taxon>Glomerellales</taxon>
        <taxon>Glomerellaceae</taxon>
        <taxon>Colletotrichum</taxon>
        <taxon>Colletotrichum boninense species complex</taxon>
    </lineage>
</organism>
<dbReference type="GeneID" id="62161420"/>
<proteinExistence type="predicted"/>
<comment type="caution">
    <text evidence="2">The sequence shown here is derived from an EMBL/GenBank/DDBJ whole genome shotgun (WGS) entry which is preliminary data.</text>
</comment>
<evidence type="ECO:0000313" key="2">
    <source>
        <dbReference type="EMBL" id="KAF9876782.1"/>
    </source>
</evidence>
<reference evidence="2" key="1">
    <citation type="submission" date="2020-03" db="EMBL/GenBank/DDBJ databases">
        <authorList>
            <person name="He L."/>
        </authorList>
    </citation>
    <scope>NUCLEOTIDE SEQUENCE</scope>
    <source>
        <strain evidence="2">CkLH20</strain>
    </source>
</reference>
<sequence length="192" mass="20459">MQHIGAFTLAFAAIAAAAPGLAPSSHVRRADTNSFQVYAYGTGLGGLEMFTAGGDAYFGDYTQFNDSNAAPVIFTPQDGDDSVWIGAPNTTALATTPEWSNVTFTVPGTSSSDHNVAFFDSNSTTTGRQTSGFVFYGNFILVQNPDDSSLESLWYATASDIDGIYNLKWNQTGDDTDGKILLNLRRTPPSNA</sequence>
<evidence type="ECO:0008006" key="4">
    <source>
        <dbReference type="Google" id="ProtNLM"/>
    </source>
</evidence>
<dbReference type="OrthoDB" id="5230873at2759"/>
<dbReference type="AlphaFoldDB" id="A0A9P6LLN9"/>
<feature type="chain" id="PRO_5040124664" description="Cytochrome p450 protein" evidence="1">
    <location>
        <begin position="18"/>
        <end position="192"/>
    </location>
</feature>
<dbReference type="Proteomes" id="UP000781932">
    <property type="component" value="Unassembled WGS sequence"/>
</dbReference>
<dbReference type="RefSeq" id="XP_038746243.1">
    <property type="nucleotide sequence ID" value="XM_038888346.1"/>
</dbReference>
<evidence type="ECO:0000256" key="1">
    <source>
        <dbReference type="SAM" id="SignalP"/>
    </source>
</evidence>
<gene>
    <name evidence="2" type="ORF">CkaCkLH20_05628</name>
</gene>
<keyword evidence="1" id="KW-0732">Signal</keyword>
<accession>A0A9P6LLN9</accession>
<protein>
    <recommendedName>
        <fullName evidence="4">Cytochrome p450 protein</fullName>
    </recommendedName>
</protein>
<name>A0A9P6LLN9_9PEZI</name>
<dbReference type="EMBL" id="JAATWM020000016">
    <property type="protein sequence ID" value="KAF9876782.1"/>
    <property type="molecule type" value="Genomic_DNA"/>
</dbReference>
<feature type="signal peptide" evidence="1">
    <location>
        <begin position="1"/>
        <end position="17"/>
    </location>
</feature>
<reference evidence="2" key="2">
    <citation type="submission" date="2020-11" db="EMBL/GenBank/DDBJ databases">
        <title>Whole genome sequencing of Colletotrichum sp.</title>
        <authorList>
            <person name="Li H."/>
        </authorList>
    </citation>
    <scope>NUCLEOTIDE SEQUENCE</scope>
    <source>
        <strain evidence="2">CkLH20</strain>
    </source>
</reference>
<keyword evidence="3" id="KW-1185">Reference proteome</keyword>
<evidence type="ECO:0000313" key="3">
    <source>
        <dbReference type="Proteomes" id="UP000781932"/>
    </source>
</evidence>